<dbReference type="GO" id="GO:0010608">
    <property type="term" value="P:post-transcriptional regulation of gene expression"/>
    <property type="evidence" value="ECO:0000318"/>
    <property type="project" value="GO_Central"/>
</dbReference>
<feature type="repeat" description="Pumilio" evidence="2">
    <location>
        <begin position="307"/>
        <end position="342"/>
    </location>
</feature>
<dbReference type="InParanoid" id="A2E631"/>
<dbReference type="PANTHER" id="PTHR12537">
    <property type="entry name" value="RNA BINDING PROTEIN PUMILIO-RELATED"/>
    <property type="match status" value="1"/>
</dbReference>
<feature type="domain" description="PUM-HD" evidence="3">
    <location>
        <begin position="70"/>
        <end position="412"/>
    </location>
</feature>
<name>A2E631_TRIV3</name>
<dbReference type="OMA" id="HVLEMSQ"/>
<reference evidence="4" key="1">
    <citation type="submission" date="2006-10" db="EMBL/GenBank/DDBJ databases">
        <authorList>
            <person name="Amadeo P."/>
            <person name="Zhao Q."/>
            <person name="Wortman J."/>
            <person name="Fraser-Liggett C."/>
            <person name="Carlton J."/>
        </authorList>
    </citation>
    <scope>NUCLEOTIDE SEQUENCE</scope>
    <source>
        <strain evidence="4">G3</strain>
    </source>
</reference>
<dbReference type="KEGG" id="tva:4769818"/>
<dbReference type="InterPro" id="IPR016024">
    <property type="entry name" value="ARM-type_fold"/>
</dbReference>
<sequence>MEKFERKLTQFFHRIVMTTQEVFMDSYISQSISNAYSSPPLYRPYVKPHDFVQKNLYSLIPGNLWEAATGEKVKIDQIITQNAISVLSANQEDPRRYVNMAKDRQNCRKLQDDLQFGTDKFRNIVLNSLIPYLGELYCDPSANFVVQKLLDYATREQKISFLNAFKKDPLEIANHPCGSRVMQKFIECADTDLVDELYVFLSSSILDLCQSLHGNRIVQQFIDILPNRVPEIIKCIMPYTISLVADNCGCRVVQHLFQPFDQNKLAPLISEVIKAAPQLTANQYGNYVIQNIIDDGNEEQVAELIKSYKGYYYSFSIHKFASNVIERCIRRANQAQREFIFADIIGVEENYNYDRIYSLITDKFGNYVIQRILEFGSDSRINAIYDVVDKNYDELQDVGYAKHVITKLKALGFE</sequence>
<dbReference type="FunCoup" id="A2E631">
    <property type="interactions" value="284"/>
</dbReference>
<feature type="repeat" description="Pumilio" evidence="2">
    <location>
        <begin position="350"/>
        <end position="386"/>
    </location>
</feature>
<dbReference type="SMART" id="SM00025">
    <property type="entry name" value="Pumilio"/>
    <property type="match status" value="7"/>
</dbReference>
<keyword evidence="1" id="KW-0677">Repeat</keyword>
<proteinExistence type="predicted"/>
<evidence type="ECO:0000256" key="2">
    <source>
        <dbReference type="PROSITE-ProRule" id="PRU00317"/>
    </source>
</evidence>
<dbReference type="PROSITE" id="PS50302">
    <property type="entry name" value="PUM"/>
    <property type="match status" value="4"/>
</dbReference>
<dbReference type="PANTHER" id="PTHR12537:SF12">
    <property type="entry name" value="MATERNAL PROTEIN PUMILIO"/>
    <property type="match status" value="1"/>
</dbReference>
<accession>A2E631</accession>
<dbReference type="EMBL" id="DS113311">
    <property type="protein sequence ID" value="EAY11873.1"/>
    <property type="molecule type" value="Genomic_DNA"/>
</dbReference>
<dbReference type="RefSeq" id="XP_001324096.1">
    <property type="nucleotide sequence ID" value="XM_001324061.1"/>
</dbReference>
<evidence type="ECO:0000256" key="1">
    <source>
        <dbReference type="ARBA" id="ARBA00022737"/>
    </source>
</evidence>
<organism evidence="4 5">
    <name type="scientific">Trichomonas vaginalis (strain ATCC PRA-98 / G3)</name>
    <dbReference type="NCBI Taxonomy" id="412133"/>
    <lineage>
        <taxon>Eukaryota</taxon>
        <taxon>Metamonada</taxon>
        <taxon>Parabasalia</taxon>
        <taxon>Trichomonadida</taxon>
        <taxon>Trichomonadidae</taxon>
        <taxon>Trichomonas</taxon>
    </lineage>
</organism>
<evidence type="ECO:0000259" key="3">
    <source>
        <dbReference type="PROSITE" id="PS50303"/>
    </source>
</evidence>
<dbReference type="GO" id="GO:0005737">
    <property type="term" value="C:cytoplasm"/>
    <property type="evidence" value="ECO:0000318"/>
    <property type="project" value="GO_Central"/>
</dbReference>
<dbReference type="SMR" id="A2E631"/>
<dbReference type="OrthoDB" id="668540at2759"/>
<dbReference type="VEuPathDB" id="TrichDB:TVAG_362530"/>
<dbReference type="Proteomes" id="UP000001542">
    <property type="component" value="Unassembled WGS sequence"/>
</dbReference>
<dbReference type="InterPro" id="IPR033133">
    <property type="entry name" value="PUM-HD"/>
</dbReference>
<protein>
    <submittedName>
        <fullName evidence="4">Pumilio-family RNA binding repeat containing protein</fullName>
    </submittedName>
</protein>
<dbReference type="InterPro" id="IPR001313">
    <property type="entry name" value="Pumilio_RNA-bd_rpt"/>
</dbReference>
<dbReference type="PROSITE" id="PS50303">
    <property type="entry name" value="PUM_HD"/>
    <property type="match status" value="1"/>
</dbReference>
<feature type="repeat" description="Pumilio" evidence="2">
    <location>
        <begin position="271"/>
        <end position="306"/>
    </location>
</feature>
<dbReference type="SUPFAM" id="SSF48371">
    <property type="entry name" value="ARM repeat"/>
    <property type="match status" value="1"/>
</dbReference>
<feature type="repeat" description="Pumilio" evidence="2">
    <location>
        <begin position="128"/>
        <end position="163"/>
    </location>
</feature>
<evidence type="ECO:0000313" key="5">
    <source>
        <dbReference type="Proteomes" id="UP000001542"/>
    </source>
</evidence>
<reference evidence="4" key="2">
    <citation type="journal article" date="2007" name="Science">
        <title>Draft genome sequence of the sexually transmitted pathogen Trichomonas vaginalis.</title>
        <authorList>
            <person name="Carlton J.M."/>
            <person name="Hirt R.P."/>
            <person name="Silva J.C."/>
            <person name="Delcher A.L."/>
            <person name="Schatz M."/>
            <person name="Zhao Q."/>
            <person name="Wortman J.R."/>
            <person name="Bidwell S.L."/>
            <person name="Alsmark U.C.M."/>
            <person name="Besteiro S."/>
            <person name="Sicheritz-Ponten T."/>
            <person name="Noel C.J."/>
            <person name="Dacks J.B."/>
            <person name="Foster P.G."/>
            <person name="Simillion C."/>
            <person name="Van de Peer Y."/>
            <person name="Miranda-Saavedra D."/>
            <person name="Barton G.J."/>
            <person name="Westrop G.D."/>
            <person name="Mueller S."/>
            <person name="Dessi D."/>
            <person name="Fiori P.L."/>
            <person name="Ren Q."/>
            <person name="Paulsen I."/>
            <person name="Zhang H."/>
            <person name="Bastida-Corcuera F.D."/>
            <person name="Simoes-Barbosa A."/>
            <person name="Brown M.T."/>
            <person name="Hayes R.D."/>
            <person name="Mukherjee M."/>
            <person name="Okumura C.Y."/>
            <person name="Schneider R."/>
            <person name="Smith A.J."/>
            <person name="Vanacova S."/>
            <person name="Villalvazo M."/>
            <person name="Haas B.J."/>
            <person name="Pertea M."/>
            <person name="Feldblyum T.V."/>
            <person name="Utterback T.R."/>
            <person name="Shu C.L."/>
            <person name="Osoegawa K."/>
            <person name="de Jong P.J."/>
            <person name="Hrdy I."/>
            <person name="Horvathova L."/>
            <person name="Zubacova Z."/>
            <person name="Dolezal P."/>
            <person name="Malik S.B."/>
            <person name="Logsdon J.M. Jr."/>
            <person name="Henze K."/>
            <person name="Gupta A."/>
            <person name="Wang C.C."/>
            <person name="Dunne R.L."/>
            <person name="Upcroft J.A."/>
            <person name="Upcroft P."/>
            <person name="White O."/>
            <person name="Salzberg S.L."/>
            <person name="Tang P."/>
            <person name="Chiu C.-H."/>
            <person name="Lee Y.-S."/>
            <person name="Embley T.M."/>
            <person name="Coombs G.H."/>
            <person name="Mottram J.C."/>
            <person name="Tachezy J."/>
            <person name="Fraser-Liggett C.M."/>
            <person name="Johnson P.J."/>
        </authorList>
    </citation>
    <scope>NUCLEOTIDE SEQUENCE [LARGE SCALE GENOMIC DNA]</scope>
    <source>
        <strain evidence="4">G3</strain>
    </source>
</reference>
<dbReference type="Pfam" id="PF00806">
    <property type="entry name" value="PUF"/>
    <property type="match status" value="7"/>
</dbReference>
<evidence type="ECO:0000313" key="4">
    <source>
        <dbReference type="EMBL" id="EAY11873.1"/>
    </source>
</evidence>
<dbReference type="AlphaFoldDB" id="A2E631"/>
<dbReference type="eggNOG" id="KOG1488">
    <property type="taxonomic scope" value="Eukaryota"/>
</dbReference>
<dbReference type="VEuPathDB" id="TrichDB:TVAGG3_0366130"/>
<dbReference type="STRING" id="5722.A2E631"/>
<dbReference type="InterPro" id="IPR011989">
    <property type="entry name" value="ARM-like"/>
</dbReference>
<dbReference type="Gene3D" id="1.25.10.10">
    <property type="entry name" value="Leucine-rich Repeat Variant"/>
    <property type="match status" value="1"/>
</dbReference>
<gene>
    <name evidence="4" type="ORF">TVAG_362530</name>
</gene>
<dbReference type="GO" id="GO:0003729">
    <property type="term" value="F:mRNA binding"/>
    <property type="evidence" value="ECO:0000318"/>
    <property type="project" value="GO_Central"/>
</dbReference>
<keyword evidence="5" id="KW-1185">Reference proteome</keyword>